<accession>A0ACC0JT39</accession>
<evidence type="ECO:0000313" key="1">
    <source>
        <dbReference type="EMBL" id="KAI8427361.1"/>
    </source>
</evidence>
<keyword evidence="2" id="KW-1185">Reference proteome</keyword>
<reference evidence="1 2" key="1">
    <citation type="journal article" date="2022" name="Genome Biol. Evol.">
        <title>The Spruce Budworm Genome: Reconstructing the Evolutionary History of Antifreeze Proteins.</title>
        <authorList>
            <person name="Beliveau C."/>
            <person name="Gagne P."/>
            <person name="Picq S."/>
            <person name="Vernygora O."/>
            <person name="Keeling C.I."/>
            <person name="Pinkney K."/>
            <person name="Doucet D."/>
            <person name="Wen F."/>
            <person name="Johnston J.S."/>
            <person name="Maaroufi H."/>
            <person name="Boyle B."/>
            <person name="Laroche J."/>
            <person name="Dewar K."/>
            <person name="Juretic N."/>
            <person name="Blackburn G."/>
            <person name="Nisole A."/>
            <person name="Brunet B."/>
            <person name="Brandao M."/>
            <person name="Lumley L."/>
            <person name="Duan J."/>
            <person name="Quan G."/>
            <person name="Lucarotti C.J."/>
            <person name="Roe A.D."/>
            <person name="Sperling F.A.H."/>
            <person name="Levesque R.C."/>
            <person name="Cusson M."/>
        </authorList>
    </citation>
    <scope>NUCLEOTIDE SEQUENCE [LARGE SCALE GENOMIC DNA]</scope>
    <source>
        <strain evidence="1">Glfc:IPQL:Cfum</strain>
    </source>
</reference>
<feature type="non-terminal residue" evidence="1">
    <location>
        <position position="102"/>
    </location>
</feature>
<comment type="caution">
    <text evidence="1">The sequence shown here is derived from an EMBL/GenBank/DDBJ whole genome shotgun (WGS) entry which is preliminary data.</text>
</comment>
<dbReference type="Proteomes" id="UP001064048">
    <property type="component" value="Chromosome 3"/>
</dbReference>
<protein>
    <submittedName>
        <fullName evidence="1">Uncharacterized protein</fullName>
    </submittedName>
</protein>
<sequence length="102" mass="10724">RAVLDRLASTTIDPGGLQPEPLDVAPFAVVTANATCGEDGAEEYCRDTPGKRGIVCDVCEGPDGLSSRRHPPAHAVDGDANTWWQSPLGDQYSHVALVATLP</sequence>
<dbReference type="EMBL" id="CM046103">
    <property type="protein sequence ID" value="KAI8427361.1"/>
    <property type="molecule type" value="Genomic_DNA"/>
</dbReference>
<feature type="non-terminal residue" evidence="1">
    <location>
        <position position="1"/>
    </location>
</feature>
<evidence type="ECO:0000313" key="2">
    <source>
        <dbReference type="Proteomes" id="UP001064048"/>
    </source>
</evidence>
<name>A0ACC0JT39_CHOFU</name>
<organism evidence="1 2">
    <name type="scientific">Choristoneura fumiferana</name>
    <name type="common">Spruce budworm moth</name>
    <name type="synonym">Archips fumiferana</name>
    <dbReference type="NCBI Taxonomy" id="7141"/>
    <lineage>
        <taxon>Eukaryota</taxon>
        <taxon>Metazoa</taxon>
        <taxon>Ecdysozoa</taxon>
        <taxon>Arthropoda</taxon>
        <taxon>Hexapoda</taxon>
        <taxon>Insecta</taxon>
        <taxon>Pterygota</taxon>
        <taxon>Neoptera</taxon>
        <taxon>Endopterygota</taxon>
        <taxon>Lepidoptera</taxon>
        <taxon>Glossata</taxon>
        <taxon>Ditrysia</taxon>
        <taxon>Tortricoidea</taxon>
        <taxon>Tortricidae</taxon>
        <taxon>Tortricinae</taxon>
        <taxon>Choristoneura</taxon>
    </lineage>
</organism>
<proteinExistence type="predicted"/>
<gene>
    <name evidence="1" type="ORF">MSG28_001926</name>
</gene>